<name>T1C046_9ZZZZ</name>
<sequence>MVINGNYYNLSSASYTKPTVSNNRAYDNISATYVNGAMNTSDYKNMNIKLYDQGSQAISGSLNYQYFVKYDNKSYSLSSAPVPTTFGNPIHIFPISSAQWITMNFAPIKKPIFINSQMAFSWSKMISSSYLVNNTQKNTIFVVPAGVNITMNLSNAFYNPVNQKYDYNSP</sequence>
<evidence type="ECO:0000313" key="1">
    <source>
        <dbReference type="EMBL" id="EQD78846.1"/>
    </source>
</evidence>
<dbReference type="AlphaFoldDB" id="T1C046"/>
<organism evidence="1">
    <name type="scientific">mine drainage metagenome</name>
    <dbReference type="NCBI Taxonomy" id="410659"/>
    <lineage>
        <taxon>unclassified sequences</taxon>
        <taxon>metagenomes</taxon>
        <taxon>ecological metagenomes</taxon>
    </lineage>
</organism>
<reference evidence="1" key="1">
    <citation type="submission" date="2013-08" db="EMBL/GenBank/DDBJ databases">
        <authorList>
            <person name="Mendez C."/>
            <person name="Richter M."/>
            <person name="Ferrer M."/>
            <person name="Sanchez J."/>
        </authorList>
    </citation>
    <scope>NUCLEOTIDE SEQUENCE</scope>
</reference>
<comment type="caution">
    <text evidence="1">The sequence shown here is derived from an EMBL/GenBank/DDBJ whole genome shotgun (WGS) entry which is preliminary data.</text>
</comment>
<protein>
    <submittedName>
        <fullName evidence="1">Uncharacterized protein</fullName>
    </submittedName>
</protein>
<feature type="non-terminal residue" evidence="1">
    <location>
        <position position="170"/>
    </location>
</feature>
<proteinExistence type="predicted"/>
<accession>T1C046</accession>
<reference evidence="1" key="2">
    <citation type="journal article" date="2014" name="ISME J.">
        <title>Microbial stratification in low pH oxic and suboxic macroscopic growths along an acid mine drainage.</title>
        <authorList>
            <person name="Mendez-Garcia C."/>
            <person name="Mesa V."/>
            <person name="Sprenger R.R."/>
            <person name="Richter M."/>
            <person name="Diez M.S."/>
            <person name="Solano J."/>
            <person name="Bargiela R."/>
            <person name="Golyshina O.V."/>
            <person name="Manteca A."/>
            <person name="Ramos J.L."/>
            <person name="Gallego J.R."/>
            <person name="Llorente I."/>
            <person name="Martins Dos Santos V.A."/>
            <person name="Jensen O.N."/>
            <person name="Pelaez A.I."/>
            <person name="Sanchez J."/>
            <person name="Ferrer M."/>
        </authorList>
    </citation>
    <scope>NUCLEOTIDE SEQUENCE</scope>
</reference>
<gene>
    <name evidence="1" type="ORF">B1A_02046</name>
</gene>
<dbReference type="EMBL" id="AUZX01001532">
    <property type="protein sequence ID" value="EQD78846.1"/>
    <property type="molecule type" value="Genomic_DNA"/>
</dbReference>